<dbReference type="SUPFAM" id="SSF52540">
    <property type="entry name" value="P-loop containing nucleoside triphosphate hydrolases"/>
    <property type="match status" value="1"/>
</dbReference>
<feature type="domain" description="ABC transporter" evidence="10">
    <location>
        <begin position="336"/>
        <end position="571"/>
    </location>
</feature>
<dbReference type="PANTHER" id="PTHR24221:SF397">
    <property type="entry name" value="ABC TRANSPORTER, ATP-BINDING TRANSMEMBRANE PROTEIN"/>
    <property type="match status" value="1"/>
</dbReference>
<evidence type="ECO:0000259" key="11">
    <source>
        <dbReference type="PROSITE" id="PS50929"/>
    </source>
</evidence>
<keyword evidence="6 12" id="KW-0067">ATP-binding</keyword>
<feature type="transmembrane region" description="Helical" evidence="9">
    <location>
        <begin position="243"/>
        <end position="261"/>
    </location>
</feature>
<evidence type="ECO:0000256" key="9">
    <source>
        <dbReference type="SAM" id="Phobius"/>
    </source>
</evidence>
<dbReference type="Gene3D" id="1.20.1560.10">
    <property type="entry name" value="ABC transporter type 1, transmembrane domain"/>
    <property type="match status" value="1"/>
</dbReference>
<organism evidence="12 13">
    <name type="scientific">Streptococcus agalactiae</name>
    <dbReference type="NCBI Taxonomy" id="1311"/>
    <lineage>
        <taxon>Bacteria</taxon>
        <taxon>Bacillati</taxon>
        <taxon>Bacillota</taxon>
        <taxon>Bacilli</taxon>
        <taxon>Lactobacillales</taxon>
        <taxon>Streptococcaceae</taxon>
        <taxon>Streptococcus</taxon>
    </lineage>
</organism>
<dbReference type="InterPro" id="IPR011527">
    <property type="entry name" value="ABC1_TM_dom"/>
</dbReference>
<comment type="subcellular location">
    <subcellularLocation>
        <location evidence="1">Cell membrane</location>
        <topology evidence="1">Multi-pass membrane protein</topology>
    </subcellularLocation>
</comment>
<keyword evidence="2" id="KW-0813">Transport</keyword>
<protein>
    <submittedName>
        <fullName evidence="12">ABC transporter ATP-binding protein</fullName>
    </submittedName>
</protein>
<keyword evidence="5" id="KW-0547">Nucleotide-binding</keyword>
<feature type="domain" description="ABC transmembrane type-1" evidence="11">
    <location>
        <begin position="20"/>
        <end position="299"/>
    </location>
</feature>
<dbReference type="InterPro" id="IPR003593">
    <property type="entry name" value="AAA+_ATPase"/>
</dbReference>
<feature type="transmembrane region" description="Helical" evidence="9">
    <location>
        <begin position="137"/>
        <end position="154"/>
    </location>
</feature>
<evidence type="ECO:0000256" key="8">
    <source>
        <dbReference type="ARBA" id="ARBA00023136"/>
    </source>
</evidence>
<evidence type="ECO:0000259" key="10">
    <source>
        <dbReference type="PROSITE" id="PS50893"/>
    </source>
</evidence>
<feature type="transmembrane region" description="Helical" evidence="9">
    <location>
        <begin position="58"/>
        <end position="79"/>
    </location>
</feature>
<dbReference type="GO" id="GO:0005886">
    <property type="term" value="C:plasma membrane"/>
    <property type="evidence" value="ECO:0007669"/>
    <property type="project" value="UniProtKB-SubCell"/>
</dbReference>
<dbReference type="InterPro" id="IPR027417">
    <property type="entry name" value="P-loop_NTPase"/>
</dbReference>
<evidence type="ECO:0000313" key="12">
    <source>
        <dbReference type="EMBL" id="KLL38243.1"/>
    </source>
</evidence>
<keyword evidence="3" id="KW-1003">Cell membrane</keyword>
<dbReference type="FunFam" id="3.40.50.300:FF:000221">
    <property type="entry name" value="Multidrug ABC transporter ATP-binding protein"/>
    <property type="match status" value="1"/>
</dbReference>
<evidence type="ECO:0000256" key="3">
    <source>
        <dbReference type="ARBA" id="ARBA00022475"/>
    </source>
</evidence>
<keyword evidence="8 9" id="KW-0472">Membrane</keyword>
<dbReference type="GO" id="GO:0005524">
    <property type="term" value="F:ATP binding"/>
    <property type="evidence" value="ECO:0007669"/>
    <property type="project" value="UniProtKB-KW"/>
</dbReference>
<dbReference type="PROSITE" id="PS50929">
    <property type="entry name" value="ABC_TM1F"/>
    <property type="match status" value="1"/>
</dbReference>
<feature type="transmembrane region" description="Helical" evidence="9">
    <location>
        <begin position="16"/>
        <end position="38"/>
    </location>
</feature>
<evidence type="ECO:0000256" key="4">
    <source>
        <dbReference type="ARBA" id="ARBA00022692"/>
    </source>
</evidence>
<evidence type="ECO:0000256" key="5">
    <source>
        <dbReference type="ARBA" id="ARBA00022741"/>
    </source>
</evidence>
<comment type="caution">
    <text evidence="12">The sequence shown here is derived from an EMBL/GenBank/DDBJ whole genome shotgun (WGS) entry which is preliminary data.</text>
</comment>
<reference evidence="12 13" key="1">
    <citation type="journal article" date="2015" name="PLoS ONE">
        <title>Genomic analysis reveals the molecular basis for capsule loss in the group B streptococcus population.</title>
        <authorList>
            <consortium name="DEVANI Consortium"/>
            <person name="Rosini R."/>
            <person name="Campisi E."/>
            <person name="De Chiara M."/>
            <person name="Tettelin H."/>
            <person name="Rinaudo D."/>
            <person name="Toniolo C."/>
            <person name="Metruccio M."/>
            <person name="Guidotti S."/>
            <person name="Sorensen U.B."/>
            <person name="Kilian M."/>
            <person name="Ramirez M."/>
            <person name="Janulczyk R."/>
            <person name="Donati C."/>
            <person name="Grandi G."/>
            <person name="Margarit I."/>
        </authorList>
    </citation>
    <scope>NUCLEOTIDE SEQUENCE [LARGE SCALE GENOMIC DNA]</scope>
    <source>
        <strain evidence="12 13">DK-B-USS-215</strain>
    </source>
</reference>
<dbReference type="AlphaFoldDB" id="A0A837KZ17"/>
<evidence type="ECO:0000313" key="13">
    <source>
        <dbReference type="Proteomes" id="UP000035346"/>
    </source>
</evidence>
<dbReference type="Pfam" id="PF00005">
    <property type="entry name" value="ABC_tran"/>
    <property type="match status" value="1"/>
</dbReference>
<gene>
    <name evidence="12" type="ORF">WA04_06560</name>
</gene>
<dbReference type="GO" id="GO:0016887">
    <property type="term" value="F:ATP hydrolysis activity"/>
    <property type="evidence" value="ECO:0007669"/>
    <property type="project" value="InterPro"/>
</dbReference>
<feature type="transmembrane region" description="Helical" evidence="9">
    <location>
        <begin position="273"/>
        <end position="291"/>
    </location>
</feature>
<dbReference type="InterPro" id="IPR003439">
    <property type="entry name" value="ABC_transporter-like_ATP-bd"/>
</dbReference>
<dbReference type="GO" id="GO:0140359">
    <property type="term" value="F:ABC-type transporter activity"/>
    <property type="evidence" value="ECO:0007669"/>
    <property type="project" value="InterPro"/>
</dbReference>
<dbReference type="Proteomes" id="UP000035346">
    <property type="component" value="Unassembled WGS sequence"/>
</dbReference>
<dbReference type="SUPFAM" id="SSF90123">
    <property type="entry name" value="ABC transporter transmembrane region"/>
    <property type="match status" value="1"/>
</dbReference>
<evidence type="ECO:0000256" key="1">
    <source>
        <dbReference type="ARBA" id="ARBA00004651"/>
    </source>
</evidence>
<dbReference type="PROSITE" id="PS50893">
    <property type="entry name" value="ABC_TRANSPORTER_2"/>
    <property type="match status" value="1"/>
</dbReference>
<dbReference type="Pfam" id="PF00664">
    <property type="entry name" value="ABC_membrane"/>
    <property type="match status" value="1"/>
</dbReference>
<dbReference type="InterPro" id="IPR036640">
    <property type="entry name" value="ABC1_TM_sf"/>
</dbReference>
<name>A0A837KZ17_STRAG</name>
<accession>A0A837KZ17</accession>
<dbReference type="Gene3D" id="3.40.50.300">
    <property type="entry name" value="P-loop containing nucleotide triphosphate hydrolases"/>
    <property type="match status" value="1"/>
</dbReference>
<evidence type="ECO:0000256" key="6">
    <source>
        <dbReference type="ARBA" id="ARBA00022840"/>
    </source>
</evidence>
<keyword evidence="4 9" id="KW-0812">Transmembrane</keyword>
<dbReference type="PANTHER" id="PTHR24221">
    <property type="entry name" value="ATP-BINDING CASSETTE SUB-FAMILY B"/>
    <property type="match status" value="1"/>
</dbReference>
<dbReference type="InterPro" id="IPR039421">
    <property type="entry name" value="Type_1_exporter"/>
</dbReference>
<dbReference type="EMBL" id="LBKL01000071">
    <property type="protein sequence ID" value="KLL38243.1"/>
    <property type="molecule type" value="Genomic_DNA"/>
</dbReference>
<keyword evidence="7 9" id="KW-1133">Transmembrane helix</keyword>
<dbReference type="SMART" id="SM00382">
    <property type="entry name" value="AAA"/>
    <property type="match status" value="1"/>
</dbReference>
<dbReference type="RefSeq" id="WP_000382832.1">
    <property type="nucleotide sequence ID" value="NZ_JAIWPA010000037.1"/>
</dbReference>
<sequence length="585" mass="66682">MDVLRRLYKFAPEKKVYSYASLVLSAIATIFSVVPYFYLWKFLNELLVLKNLESANKYALWIFMFLVLQTLVYFLSLYCSHMFAFRVERNLKIEGLNNLLEASFSFFDTNPSGKTRQIIDDNASETHSILAHMQPDMVNAMVYPVILLVVSFLVSINLGIVMVVSLVLGVFLITKMFGNQNFLQKYMDSNEDMSSEIVEYIRGVKVIKIFNIGIEKFRSLHKTITNSSELGYAYAISCRKWKVFYDSFFMGLCMITIPYGVYLLNINTHLGEIISYTVFFTAFTELLYNAFNKVMFLGQNKAKAKNSIDKLEEIFNKMQIKKLDGGLSDEIQNFDIEFEKVSFKYEGNTPYVLKDLSFKLDSGKSYALIGSSGSGKSTIAKLISGFYDVDSGVIKIGGRDIKEYSRETIASSIAFVFQNAKLFKMSIYDNVRIGNPDAAYEEVMQALEKARCNEILDKFELRENTMIGAEGVYLSGGETQRIVIARAILKNSPIIILDEASAAADPENEYELQMAFTQLIKNKTVIMIAHRLSAIKNMDEIIVVENGQIIERGSSKLLLEDKSSKYSYFMNMYIRANDWMMSNEV</sequence>
<evidence type="ECO:0000256" key="7">
    <source>
        <dbReference type="ARBA" id="ARBA00022989"/>
    </source>
</evidence>
<proteinExistence type="predicted"/>
<dbReference type="GO" id="GO:0034040">
    <property type="term" value="F:ATPase-coupled lipid transmembrane transporter activity"/>
    <property type="evidence" value="ECO:0007669"/>
    <property type="project" value="TreeGrafter"/>
</dbReference>
<evidence type="ECO:0000256" key="2">
    <source>
        <dbReference type="ARBA" id="ARBA00022448"/>
    </source>
</evidence>